<dbReference type="GeneID" id="8229825"/>
<evidence type="ECO:0000313" key="1">
    <source>
        <dbReference type="EMBL" id="EEB14453.1"/>
    </source>
</evidence>
<gene>
    <name evidence="2" type="primary">8229825</name>
    <name evidence="1" type="ORF">Phum_PHUM300680</name>
</gene>
<dbReference type="EMBL" id="DS235289">
    <property type="protein sequence ID" value="EEB14453.1"/>
    <property type="molecule type" value="Genomic_DNA"/>
</dbReference>
<reference evidence="1" key="2">
    <citation type="submission" date="2007-04" db="EMBL/GenBank/DDBJ databases">
        <title>The genome of the human body louse.</title>
        <authorList>
            <consortium name="The Human Body Louse Genome Consortium"/>
            <person name="Kirkness E."/>
            <person name="Walenz B."/>
            <person name="Hass B."/>
            <person name="Bruggner R."/>
            <person name="Strausberg R."/>
        </authorList>
    </citation>
    <scope>NUCLEOTIDE SEQUENCE</scope>
    <source>
        <strain evidence="1">USDA</strain>
    </source>
</reference>
<dbReference type="HOGENOM" id="CLU_2963572_0_0_1"/>
<dbReference type="KEGG" id="phu:Phum_PHUM300680"/>
<dbReference type="AlphaFoldDB" id="E0VM47"/>
<keyword evidence="3" id="KW-1185">Reference proteome</keyword>
<dbReference type="EMBL" id="AAZO01003499">
    <property type="status" value="NOT_ANNOTATED_CDS"/>
    <property type="molecule type" value="Genomic_DNA"/>
</dbReference>
<organism>
    <name type="scientific">Pediculus humanus subsp. corporis</name>
    <name type="common">Body louse</name>
    <dbReference type="NCBI Taxonomy" id="121224"/>
    <lineage>
        <taxon>Eukaryota</taxon>
        <taxon>Metazoa</taxon>
        <taxon>Ecdysozoa</taxon>
        <taxon>Arthropoda</taxon>
        <taxon>Hexapoda</taxon>
        <taxon>Insecta</taxon>
        <taxon>Pterygota</taxon>
        <taxon>Neoptera</taxon>
        <taxon>Paraneoptera</taxon>
        <taxon>Psocodea</taxon>
        <taxon>Troctomorpha</taxon>
        <taxon>Phthiraptera</taxon>
        <taxon>Anoplura</taxon>
        <taxon>Pediculidae</taxon>
        <taxon>Pediculus</taxon>
    </lineage>
</organism>
<dbReference type="Proteomes" id="UP000009046">
    <property type="component" value="Unassembled WGS sequence"/>
</dbReference>
<reference evidence="2" key="3">
    <citation type="submission" date="2020-05" db="UniProtKB">
        <authorList>
            <consortium name="EnsemblMetazoa"/>
        </authorList>
    </citation>
    <scope>IDENTIFICATION</scope>
    <source>
        <strain evidence="2">USDA</strain>
    </source>
</reference>
<sequence>MSLRVNLLDKLEIKLLINFTELRVNAVGTSTRLWKTDWLATLFIKYHLFQMLAVILIFN</sequence>
<protein>
    <submittedName>
        <fullName evidence="1 2">Uncharacterized protein</fullName>
    </submittedName>
</protein>
<name>E0VM47_PEDHC</name>
<proteinExistence type="predicted"/>
<dbReference type="EnsemblMetazoa" id="PHUM300680-RA">
    <property type="protein sequence ID" value="PHUM300680-PA"/>
    <property type="gene ID" value="PHUM300680"/>
</dbReference>
<evidence type="ECO:0000313" key="2">
    <source>
        <dbReference type="EnsemblMetazoa" id="PHUM300680-PA"/>
    </source>
</evidence>
<dbReference type="CTD" id="8229825"/>
<reference evidence="1" key="1">
    <citation type="submission" date="2007-04" db="EMBL/GenBank/DDBJ databases">
        <title>Annotation of Pediculus humanus corporis strain USDA.</title>
        <authorList>
            <person name="Kirkness E."/>
            <person name="Hannick L."/>
            <person name="Hass B."/>
            <person name="Bruggner R."/>
            <person name="Lawson D."/>
            <person name="Bidwell S."/>
            <person name="Joardar V."/>
            <person name="Caler E."/>
            <person name="Walenz B."/>
            <person name="Inman J."/>
            <person name="Schobel S."/>
            <person name="Galinsky K."/>
            <person name="Amedeo P."/>
            <person name="Strausberg R."/>
        </authorList>
    </citation>
    <scope>NUCLEOTIDE SEQUENCE</scope>
    <source>
        <strain evidence="1">USDA</strain>
    </source>
</reference>
<dbReference type="VEuPathDB" id="VectorBase:PHUM300680"/>
<dbReference type="RefSeq" id="XP_002427191.1">
    <property type="nucleotide sequence ID" value="XM_002427146.1"/>
</dbReference>
<accession>E0VM47</accession>
<evidence type="ECO:0000313" key="3">
    <source>
        <dbReference type="Proteomes" id="UP000009046"/>
    </source>
</evidence>
<dbReference type="InParanoid" id="E0VM47"/>